<comment type="function">
    <text evidence="14">Cell wall formation.</text>
</comment>
<comment type="pathway">
    <text evidence="14">Cell wall biogenesis; peptidoglycan biosynthesis.</text>
</comment>
<feature type="active site" evidence="15">
    <location>
        <position position="318"/>
    </location>
</feature>
<dbReference type="EC" id="6.3.2.4" evidence="14"/>
<keyword evidence="5 14" id="KW-0436">Ligase</keyword>
<dbReference type="AlphaFoldDB" id="A0A7Y0Q3U7"/>
<dbReference type="Gene3D" id="3.30.1490.20">
    <property type="entry name" value="ATP-grasp fold, A domain"/>
    <property type="match status" value="1"/>
</dbReference>
<dbReference type="InterPro" id="IPR011095">
    <property type="entry name" value="Dala_Dala_lig_C"/>
</dbReference>
<proteinExistence type="inferred from homology"/>
<comment type="caution">
    <text evidence="19">The sequence shown here is derived from an EMBL/GenBank/DDBJ whole genome shotgun (WGS) entry which is preliminary data.</text>
</comment>
<comment type="similarity">
    <text evidence="3 14">Belongs to the D-alanine--D-alanine ligase family.</text>
</comment>
<name>A0A7Y0Q3U7_9FIRM</name>
<dbReference type="PANTHER" id="PTHR23132:SF23">
    <property type="entry name" value="D-ALANINE--D-ALANINE LIGASE B"/>
    <property type="match status" value="1"/>
</dbReference>
<keyword evidence="8 17" id="KW-0067">ATP-binding</keyword>
<evidence type="ECO:0000256" key="4">
    <source>
        <dbReference type="ARBA" id="ARBA00022490"/>
    </source>
</evidence>
<dbReference type="InterPro" id="IPR000291">
    <property type="entry name" value="D-Ala_lig_Van_CS"/>
</dbReference>
<dbReference type="GO" id="GO:0005737">
    <property type="term" value="C:cytoplasm"/>
    <property type="evidence" value="ECO:0007669"/>
    <property type="project" value="UniProtKB-SubCell"/>
</dbReference>
<feature type="active site" evidence="15">
    <location>
        <position position="182"/>
    </location>
</feature>
<dbReference type="NCBIfam" id="TIGR01205">
    <property type="entry name" value="D_ala_D_alaTIGR"/>
    <property type="match status" value="1"/>
</dbReference>
<dbReference type="EMBL" id="JABBVZ010000065">
    <property type="protein sequence ID" value="NMP23750.1"/>
    <property type="molecule type" value="Genomic_DNA"/>
</dbReference>
<dbReference type="PIRSF" id="PIRSF039102">
    <property type="entry name" value="Ddl/VanB"/>
    <property type="match status" value="1"/>
</dbReference>
<dbReference type="NCBIfam" id="NF002528">
    <property type="entry name" value="PRK01966.1-4"/>
    <property type="match status" value="1"/>
</dbReference>
<dbReference type="PROSITE" id="PS50975">
    <property type="entry name" value="ATP_GRASP"/>
    <property type="match status" value="1"/>
</dbReference>
<evidence type="ECO:0000256" key="10">
    <source>
        <dbReference type="ARBA" id="ARBA00022960"/>
    </source>
</evidence>
<dbReference type="Gene3D" id="3.30.470.20">
    <property type="entry name" value="ATP-grasp fold, B domain"/>
    <property type="match status" value="1"/>
</dbReference>
<dbReference type="RefSeq" id="WP_169101284.1">
    <property type="nucleotide sequence ID" value="NZ_JABBVZ010000065.1"/>
</dbReference>
<evidence type="ECO:0000256" key="12">
    <source>
        <dbReference type="ARBA" id="ARBA00023211"/>
    </source>
</evidence>
<dbReference type="GO" id="GO:0005524">
    <property type="term" value="F:ATP binding"/>
    <property type="evidence" value="ECO:0007669"/>
    <property type="project" value="UniProtKB-UniRule"/>
</dbReference>
<dbReference type="UniPathway" id="UPA00219"/>
<evidence type="ECO:0000256" key="15">
    <source>
        <dbReference type="PIRSR" id="PIRSR039102-1"/>
    </source>
</evidence>
<evidence type="ECO:0000256" key="1">
    <source>
        <dbReference type="ARBA" id="ARBA00001936"/>
    </source>
</evidence>
<evidence type="ECO:0000256" key="13">
    <source>
        <dbReference type="ARBA" id="ARBA00023316"/>
    </source>
</evidence>
<reference evidence="19 20" key="1">
    <citation type="submission" date="2020-04" db="EMBL/GenBank/DDBJ databases">
        <authorList>
            <person name="Zhang R."/>
            <person name="Schippers A."/>
        </authorList>
    </citation>
    <scope>NUCLEOTIDE SEQUENCE [LARGE SCALE GENOMIC DNA]</scope>
    <source>
        <strain evidence="19 20">DSM 109850</strain>
    </source>
</reference>
<dbReference type="GO" id="GO:0046872">
    <property type="term" value="F:metal ion binding"/>
    <property type="evidence" value="ECO:0007669"/>
    <property type="project" value="UniProtKB-KW"/>
</dbReference>
<dbReference type="InterPro" id="IPR016185">
    <property type="entry name" value="PreATP-grasp_dom_sf"/>
</dbReference>
<organism evidence="19 20">
    <name type="scientific">Sulfobacillus harzensis</name>
    <dbReference type="NCBI Taxonomy" id="2729629"/>
    <lineage>
        <taxon>Bacteria</taxon>
        <taxon>Bacillati</taxon>
        <taxon>Bacillota</taxon>
        <taxon>Clostridia</taxon>
        <taxon>Eubacteriales</taxon>
        <taxon>Clostridiales Family XVII. Incertae Sedis</taxon>
        <taxon>Sulfobacillus</taxon>
    </lineage>
</organism>
<keyword evidence="11 14" id="KW-0573">Peptidoglycan synthesis</keyword>
<evidence type="ECO:0000313" key="20">
    <source>
        <dbReference type="Proteomes" id="UP000533476"/>
    </source>
</evidence>
<evidence type="ECO:0000256" key="8">
    <source>
        <dbReference type="ARBA" id="ARBA00022840"/>
    </source>
</evidence>
<comment type="subcellular location">
    <subcellularLocation>
        <location evidence="2 14">Cytoplasm</location>
    </subcellularLocation>
</comment>
<feature type="domain" description="ATP-grasp" evidence="18">
    <location>
        <begin position="133"/>
        <end position="340"/>
    </location>
</feature>
<dbReference type="SUPFAM" id="SSF56059">
    <property type="entry name" value="Glutathione synthetase ATP-binding domain-like"/>
    <property type="match status" value="1"/>
</dbReference>
<dbReference type="InterPro" id="IPR011761">
    <property type="entry name" value="ATP-grasp"/>
</dbReference>
<dbReference type="InterPro" id="IPR011127">
    <property type="entry name" value="Dala_Dala_lig_N"/>
</dbReference>
<comment type="cofactor">
    <cofactor evidence="1">
        <name>Mn(2+)</name>
        <dbReference type="ChEBI" id="CHEBI:29035"/>
    </cofactor>
</comment>
<comment type="cofactor">
    <cofactor evidence="16">
        <name>Mg(2+)</name>
        <dbReference type="ChEBI" id="CHEBI:18420"/>
    </cofactor>
    <cofactor evidence="16">
        <name>Mn(2+)</name>
        <dbReference type="ChEBI" id="CHEBI:29035"/>
    </cofactor>
    <text evidence="16">Binds 2 magnesium or manganese ions per subunit.</text>
</comment>
<dbReference type="Pfam" id="PF01820">
    <property type="entry name" value="Dala_Dala_lig_N"/>
    <property type="match status" value="1"/>
</dbReference>
<feature type="binding site" evidence="16">
    <location>
        <position position="307"/>
    </location>
    <ligand>
        <name>Mg(2+)</name>
        <dbReference type="ChEBI" id="CHEBI:18420"/>
        <label>1</label>
    </ligand>
</feature>
<keyword evidence="7 17" id="KW-0547">Nucleotide-binding</keyword>
<evidence type="ECO:0000256" key="6">
    <source>
        <dbReference type="ARBA" id="ARBA00022723"/>
    </source>
</evidence>
<keyword evidence="13 14" id="KW-0961">Cell wall biogenesis/degradation</keyword>
<evidence type="ECO:0000256" key="5">
    <source>
        <dbReference type="ARBA" id="ARBA00022598"/>
    </source>
</evidence>
<evidence type="ECO:0000256" key="9">
    <source>
        <dbReference type="ARBA" id="ARBA00022842"/>
    </source>
</evidence>
<feature type="binding site" evidence="16">
    <location>
        <position position="295"/>
    </location>
    <ligand>
        <name>Mg(2+)</name>
        <dbReference type="ChEBI" id="CHEBI:18420"/>
        <label>1</label>
    </ligand>
</feature>
<dbReference type="PROSITE" id="PS00843">
    <property type="entry name" value="DALA_DALA_LIGASE_1"/>
    <property type="match status" value="1"/>
</dbReference>
<comment type="catalytic activity">
    <reaction evidence="14">
        <text>2 D-alanine + ATP = D-alanyl-D-alanine + ADP + phosphate + H(+)</text>
        <dbReference type="Rhea" id="RHEA:11224"/>
        <dbReference type="ChEBI" id="CHEBI:15378"/>
        <dbReference type="ChEBI" id="CHEBI:30616"/>
        <dbReference type="ChEBI" id="CHEBI:43474"/>
        <dbReference type="ChEBI" id="CHEBI:57416"/>
        <dbReference type="ChEBI" id="CHEBI:57822"/>
        <dbReference type="ChEBI" id="CHEBI:456216"/>
        <dbReference type="EC" id="6.3.2.4"/>
    </reaction>
</comment>
<dbReference type="SUPFAM" id="SSF52440">
    <property type="entry name" value="PreATP-grasp domain"/>
    <property type="match status" value="1"/>
</dbReference>
<dbReference type="GO" id="GO:0008716">
    <property type="term" value="F:D-alanine-D-alanine ligase activity"/>
    <property type="evidence" value="ECO:0007669"/>
    <property type="project" value="UniProtKB-UniRule"/>
</dbReference>
<dbReference type="Proteomes" id="UP000533476">
    <property type="component" value="Unassembled WGS sequence"/>
</dbReference>
<feature type="active site" evidence="15">
    <location>
        <position position="17"/>
    </location>
</feature>
<dbReference type="GO" id="GO:0008360">
    <property type="term" value="P:regulation of cell shape"/>
    <property type="evidence" value="ECO:0007669"/>
    <property type="project" value="UniProtKB-KW"/>
</dbReference>
<gene>
    <name evidence="14" type="primary">ddl</name>
    <name evidence="19" type="ORF">HIJ39_15520</name>
</gene>
<dbReference type="GO" id="GO:0009252">
    <property type="term" value="P:peptidoglycan biosynthetic process"/>
    <property type="evidence" value="ECO:0007669"/>
    <property type="project" value="UniProtKB-UniRule"/>
</dbReference>
<accession>A0A7Y0Q3U7</accession>
<dbReference type="InterPro" id="IPR005905">
    <property type="entry name" value="D_ala_D_ala"/>
</dbReference>
<keyword evidence="6 16" id="KW-0479">Metal-binding</keyword>
<dbReference type="NCBIfam" id="NF002378">
    <property type="entry name" value="PRK01372.1"/>
    <property type="match status" value="1"/>
</dbReference>
<dbReference type="HAMAP" id="MF_00047">
    <property type="entry name" value="Dala_Dala_lig"/>
    <property type="match status" value="1"/>
</dbReference>
<sequence>MNNKVRVIVMMGGPSSEHDVSMASGAEVFRALEATGRFQVEAVTISREGRWALAHEAPKVLPKPGEASDRPMPREEAIQGIQLLHDAEVVFLAFHGPFGEDGTLQGLLQSLSVPYTGSGPLASALAMNKAKAKELFRYHGLMTPRDLPLSSESIKASLENAVQAVEANVPYPVVVKPNLGGSSLGVSVAENHEELAAALAWASRFDADVLVEEKVSGRELTCAVLEELDGGVRALPVIEIVPKKGTFFDFASKYEDGGSDEICPADLTEDQSRVVQDVAIRAHQALGCRGFSRTDLFLTSTGPIVLEVNTIPGMTPNSLLPKAARAAGISFPDLMAHLVDVAIKRGV</sequence>
<evidence type="ECO:0000256" key="14">
    <source>
        <dbReference type="HAMAP-Rule" id="MF_00047"/>
    </source>
</evidence>
<evidence type="ECO:0000256" key="17">
    <source>
        <dbReference type="PROSITE-ProRule" id="PRU00409"/>
    </source>
</evidence>
<evidence type="ECO:0000256" key="11">
    <source>
        <dbReference type="ARBA" id="ARBA00022984"/>
    </source>
</evidence>
<evidence type="ECO:0000256" key="7">
    <source>
        <dbReference type="ARBA" id="ARBA00022741"/>
    </source>
</evidence>
<dbReference type="PANTHER" id="PTHR23132">
    <property type="entry name" value="D-ALANINE--D-ALANINE LIGASE"/>
    <property type="match status" value="1"/>
</dbReference>
<keyword evidence="9 16" id="KW-0460">Magnesium</keyword>
<dbReference type="SMART" id="SM01209">
    <property type="entry name" value="GARS_A"/>
    <property type="match status" value="1"/>
</dbReference>
<evidence type="ECO:0000256" key="16">
    <source>
        <dbReference type="PIRSR" id="PIRSR039102-3"/>
    </source>
</evidence>
<keyword evidence="12 16" id="KW-0464">Manganese</keyword>
<dbReference type="GO" id="GO:0071555">
    <property type="term" value="P:cell wall organization"/>
    <property type="evidence" value="ECO:0007669"/>
    <property type="project" value="UniProtKB-KW"/>
</dbReference>
<keyword evidence="4 14" id="KW-0963">Cytoplasm</keyword>
<dbReference type="InterPro" id="IPR013815">
    <property type="entry name" value="ATP_grasp_subdomain_1"/>
</dbReference>
<evidence type="ECO:0000259" key="18">
    <source>
        <dbReference type="PROSITE" id="PS50975"/>
    </source>
</evidence>
<keyword evidence="10 14" id="KW-0133">Cell shape</keyword>
<protein>
    <recommendedName>
        <fullName evidence="14">D-alanine--D-alanine ligase</fullName>
        <ecNumber evidence="14">6.3.2.4</ecNumber>
    </recommendedName>
    <alternativeName>
        <fullName evidence="14">D-Ala-D-Ala ligase</fullName>
    </alternativeName>
    <alternativeName>
        <fullName evidence="14">D-alanylalanine synthetase</fullName>
    </alternativeName>
</protein>
<evidence type="ECO:0000313" key="19">
    <source>
        <dbReference type="EMBL" id="NMP23750.1"/>
    </source>
</evidence>
<keyword evidence="20" id="KW-1185">Reference proteome</keyword>
<feature type="binding site" evidence="16">
    <location>
        <position position="307"/>
    </location>
    <ligand>
        <name>Mg(2+)</name>
        <dbReference type="ChEBI" id="CHEBI:18420"/>
        <label>2</label>
    </ligand>
</feature>
<evidence type="ECO:0000256" key="2">
    <source>
        <dbReference type="ARBA" id="ARBA00004496"/>
    </source>
</evidence>
<feature type="binding site" evidence="16">
    <location>
        <position position="309"/>
    </location>
    <ligand>
        <name>Mg(2+)</name>
        <dbReference type="ChEBI" id="CHEBI:18420"/>
        <label>2</label>
    </ligand>
</feature>
<dbReference type="Gene3D" id="3.40.50.20">
    <property type="match status" value="1"/>
</dbReference>
<dbReference type="Pfam" id="PF07478">
    <property type="entry name" value="Dala_Dala_lig_C"/>
    <property type="match status" value="1"/>
</dbReference>
<dbReference type="FunFam" id="3.30.470.20:FF:000008">
    <property type="entry name" value="D-alanine--D-alanine ligase"/>
    <property type="match status" value="1"/>
</dbReference>
<evidence type="ECO:0000256" key="3">
    <source>
        <dbReference type="ARBA" id="ARBA00010871"/>
    </source>
</evidence>
<dbReference type="PROSITE" id="PS00844">
    <property type="entry name" value="DALA_DALA_LIGASE_2"/>
    <property type="match status" value="1"/>
</dbReference>